<keyword evidence="3" id="KW-0238">DNA-binding</keyword>
<dbReference type="CDD" id="cd00801">
    <property type="entry name" value="INT_P4_C"/>
    <property type="match status" value="1"/>
</dbReference>
<dbReference type="GO" id="GO:0015074">
    <property type="term" value="P:DNA integration"/>
    <property type="evidence" value="ECO:0007669"/>
    <property type="project" value="UniProtKB-KW"/>
</dbReference>
<accession>A0A6I6EES6</accession>
<dbReference type="Pfam" id="PF00589">
    <property type="entry name" value="Phage_integrase"/>
    <property type="match status" value="1"/>
</dbReference>
<gene>
    <name evidence="7" type="ORF">GN242_07325</name>
</gene>
<organism evidence="7 8">
    <name type="scientific">Erwinia sorbitola</name>
    <dbReference type="NCBI Taxonomy" id="2681984"/>
    <lineage>
        <taxon>Bacteria</taxon>
        <taxon>Pseudomonadati</taxon>
        <taxon>Pseudomonadota</taxon>
        <taxon>Gammaproteobacteria</taxon>
        <taxon>Enterobacterales</taxon>
        <taxon>Erwiniaceae</taxon>
        <taxon>Erwinia</taxon>
    </lineage>
</organism>
<dbReference type="InterPro" id="IPR025166">
    <property type="entry name" value="Integrase_DNA_bind_dom"/>
</dbReference>
<dbReference type="InterPro" id="IPR002104">
    <property type="entry name" value="Integrase_catalytic"/>
</dbReference>
<dbReference type="PANTHER" id="PTHR30629:SF2">
    <property type="entry name" value="PROPHAGE INTEGRASE INTS-RELATED"/>
    <property type="match status" value="1"/>
</dbReference>
<dbReference type="SUPFAM" id="SSF56349">
    <property type="entry name" value="DNA breaking-rejoining enzymes"/>
    <property type="match status" value="1"/>
</dbReference>
<protein>
    <submittedName>
        <fullName evidence="7">Tyrosine-type recombinase/integrase</fullName>
    </submittedName>
</protein>
<dbReference type="InterPro" id="IPR011010">
    <property type="entry name" value="DNA_brk_join_enz"/>
</dbReference>
<dbReference type="GO" id="GO:0003677">
    <property type="term" value="F:DNA binding"/>
    <property type="evidence" value="ECO:0007669"/>
    <property type="project" value="UniProtKB-KW"/>
</dbReference>
<dbReference type="InterPro" id="IPR010998">
    <property type="entry name" value="Integrase_recombinase_N"/>
</dbReference>
<dbReference type="PROSITE" id="PS51898">
    <property type="entry name" value="TYR_RECOMBINASE"/>
    <property type="match status" value="1"/>
</dbReference>
<reference evidence="7 8" key="1">
    <citation type="submission" date="2019-12" db="EMBL/GenBank/DDBJ databases">
        <title>Erwinia sp. nov., isolated from droppings of birds in the Qinghai-Tiebt plateau of China.</title>
        <authorList>
            <person name="Ge Y."/>
        </authorList>
    </citation>
    <scope>NUCLEOTIDE SEQUENCE [LARGE SCALE GENOMIC DNA]</scope>
    <source>
        <strain evidence="7 8">J780</strain>
    </source>
</reference>
<evidence type="ECO:0000313" key="7">
    <source>
        <dbReference type="EMBL" id="QGU87038.1"/>
    </source>
</evidence>
<dbReference type="Pfam" id="PF13356">
    <property type="entry name" value="Arm-DNA-bind_3"/>
    <property type="match status" value="1"/>
</dbReference>
<evidence type="ECO:0000259" key="6">
    <source>
        <dbReference type="PROSITE" id="PS51898"/>
    </source>
</evidence>
<feature type="domain" description="Tyr recombinase" evidence="6">
    <location>
        <begin position="201"/>
        <end position="378"/>
    </location>
</feature>
<dbReference type="GO" id="GO:0006310">
    <property type="term" value="P:DNA recombination"/>
    <property type="evidence" value="ECO:0007669"/>
    <property type="project" value="UniProtKB-KW"/>
</dbReference>
<proteinExistence type="inferred from homology"/>
<dbReference type="InterPro" id="IPR013762">
    <property type="entry name" value="Integrase-like_cat_sf"/>
</dbReference>
<evidence type="ECO:0000256" key="2">
    <source>
        <dbReference type="ARBA" id="ARBA00022908"/>
    </source>
</evidence>
<dbReference type="AlphaFoldDB" id="A0A6I6EES6"/>
<comment type="similarity">
    <text evidence="1">Belongs to the 'phage' integrase family.</text>
</comment>
<feature type="region of interest" description="Disordered" evidence="5">
    <location>
        <begin position="1"/>
        <end position="20"/>
    </location>
</feature>
<sequence length="393" mass="45393">MALSDTKLRSIHTKPYSGSPEVADADGLSVRISPRGVITFQYRYRWGGKAQRLGLGRYPAMSLKDARATTADLRVMYDSGKDPRLYFESESGDKSMTVADCLDYWHENYVKVALRPRTQVLYESTLLKNLRNSFPGRSISGISVKQWVDLFTAQERDNPRRARQLLTQMRSAIGWCIRRQVIDNCSVMRISPKDVGTRSETGSRVLTYTELAKIWIAIERSRAATSNKLLHQMLMLWGARVSELRLSERSEFDMNELVWTVPKEHSKMGNIIRRPIFEQIKPLLEKAMMTYDQALFPGANIKQPITISAANRYIQRVRDGMDLNYWRAHDFRRTLVTRLSEEGVAPHVTERMLGHELGGVMAVYNKHDWLEEQRKGYELHADKLLWHVKRLSD</sequence>
<dbReference type="InterPro" id="IPR038488">
    <property type="entry name" value="Integrase_DNA-bd_sf"/>
</dbReference>
<dbReference type="Gene3D" id="1.10.443.10">
    <property type="entry name" value="Intergrase catalytic core"/>
    <property type="match status" value="1"/>
</dbReference>
<dbReference type="Gene3D" id="1.10.150.130">
    <property type="match status" value="1"/>
</dbReference>
<name>A0A6I6EES6_9GAMM</name>
<dbReference type="PANTHER" id="PTHR30629">
    <property type="entry name" value="PROPHAGE INTEGRASE"/>
    <property type="match status" value="1"/>
</dbReference>
<dbReference type="Gene3D" id="3.30.160.390">
    <property type="entry name" value="Integrase, DNA-binding domain"/>
    <property type="match status" value="1"/>
</dbReference>
<keyword evidence="2" id="KW-0229">DNA integration</keyword>
<evidence type="ECO:0000256" key="3">
    <source>
        <dbReference type="ARBA" id="ARBA00023125"/>
    </source>
</evidence>
<evidence type="ECO:0000256" key="5">
    <source>
        <dbReference type="SAM" id="MobiDB-lite"/>
    </source>
</evidence>
<evidence type="ECO:0000256" key="4">
    <source>
        <dbReference type="ARBA" id="ARBA00023172"/>
    </source>
</evidence>
<keyword evidence="4" id="KW-0233">DNA recombination</keyword>
<dbReference type="RefSeq" id="WP_156287150.1">
    <property type="nucleotide sequence ID" value="NZ_CP046509.1"/>
</dbReference>
<evidence type="ECO:0000256" key="1">
    <source>
        <dbReference type="ARBA" id="ARBA00008857"/>
    </source>
</evidence>
<dbReference type="Proteomes" id="UP000424752">
    <property type="component" value="Chromosome"/>
</dbReference>
<dbReference type="InterPro" id="IPR050808">
    <property type="entry name" value="Phage_Integrase"/>
</dbReference>
<dbReference type="EMBL" id="CP046509">
    <property type="protein sequence ID" value="QGU87038.1"/>
    <property type="molecule type" value="Genomic_DNA"/>
</dbReference>
<evidence type="ECO:0000313" key="8">
    <source>
        <dbReference type="Proteomes" id="UP000424752"/>
    </source>
</evidence>
<dbReference type="KEGG" id="erwi:GN242_07325"/>